<dbReference type="AlphaFoldDB" id="A0A382X084"/>
<feature type="non-terminal residue" evidence="1">
    <location>
        <position position="25"/>
    </location>
</feature>
<accession>A0A382X084</accession>
<dbReference type="EMBL" id="UINC01163761">
    <property type="protein sequence ID" value="SVD64240.1"/>
    <property type="molecule type" value="Genomic_DNA"/>
</dbReference>
<sequence>MKFFYWVVFGIFLATSLGFNLNEVA</sequence>
<organism evidence="1">
    <name type="scientific">marine metagenome</name>
    <dbReference type="NCBI Taxonomy" id="408172"/>
    <lineage>
        <taxon>unclassified sequences</taxon>
        <taxon>metagenomes</taxon>
        <taxon>ecological metagenomes</taxon>
    </lineage>
</organism>
<proteinExistence type="predicted"/>
<gene>
    <name evidence="1" type="ORF">METZ01_LOCUS417094</name>
</gene>
<name>A0A382X084_9ZZZZ</name>
<protein>
    <submittedName>
        <fullName evidence="1">Uncharacterized protein</fullName>
    </submittedName>
</protein>
<evidence type="ECO:0000313" key="1">
    <source>
        <dbReference type="EMBL" id="SVD64240.1"/>
    </source>
</evidence>
<reference evidence="1" key="1">
    <citation type="submission" date="2018-05" db="EMBL/GenBank/DDBJ databases">
        <authorList>
            <person name="Lanie J.A."/>
            <person name="Ng W.-L."/>
            <person name="Kazmierczak K.M."/>
            <person name="Andrzejewski T.M."/>
            <person name="Davidsen T.M."/>
            <person name="Wayne K.J."/>
            <person name="Tettelin H."/>
            <person name="Glass J.I."/>
            <person name="Rusch D."/>
            <person name="Podicherti R."/>
            <person name="Tsui H.-C.T."/>
            <person name="Winkler M.E."/>
        </authorList>
    </citation>
    <scope>NUCLEOTIDE SEQUENCE</scope>
</reference>